<dbReference type="Proteomes" id="UP000683360">
    <property type="component" value="Unassembled WGS sequence"/>
</dbReference>
<dbReference type="InterPro" id="IPR050198">
    <property type="entry name" value="Non-receptor_tyrosine_kinases"/>
</dbReference>
<dbReference type="FunFam" id="3.30.200.20:FF:000053">
    <property type="entry name" value="Tyrosine-protein kinase"/>
    <property type="match status" value="1"/>
</dbReference>
<dbReference type="GO" id="GO:0004715">
    <property type="term" value="F:non-membrane spanning protein tyrosine kinase activity"/>
    <property type="evidence" value="ECO:0007669"/>
    <property type="project" value="UniProtKB-EC"/>
</dbReference>
<feature type="active site" description="Proton acceptor" evidence="10">
    <location>
        <position position="186"/>
    </location>
</feature>
<feature type="domain" description="Protein kinase" evidence="14">
    <location>
        <begin position="69"/>
        <end position="322"/>
    </location>
</feature>
<evidence type="ECO:0000256" key="3">
    <source>
        <dbReference type="ARBA" id="ARBA00022679"/>
    </source>
</evidence>
<feature type="binding site" evidence="11">
    <location>
        <position position="190"/>
    </location>
    <ligand>
        <name>ATP</name>
        <dbReference type="ChEBI" id="CHEBI:30616"/>
    </ligand>
</feature>
<dbReference type="InterPro" id="IPR000719">
    <property type="entry name" value="Prot_kinase_dom"/>
</dbReference>
<evidence type="ECO:0000256" key="11">
    <source>
        <dbReference type="PIRSR" id="PIRSR000615-2"/>
    </source>
</evidence>
<gene>
    <name evidence="15" type="ORF">MEDL_2302</name>
</gene>
<evidence type="ECO:0000313" key="16">
    <source>
        <dbReference type="Proteomes" id="UP000683360"/>
    </source>
</evidence>
<keyword evidence="7" id="KW-0727">SH2 domain</keyword>
<dbReference type="EC" id="2.7.10.2" evidence="1"/>
<evidence type="ECO:0000256" key="6">
    <source>
        <dbReference type="ARBA" id="ARBA00022840"/>
    </source>
</evidence>
<evidence type="ECO:0000256" key="7">
    <source>
        <dbReference type="ARBA" id="ARBA00022999"/>
    </source>
</evidence>
<dbReference type="PIRSF" id="PIRSF000615">
    <property type="entry name" value="TyrPK_CSF1-R"/>
    <property type="match status" value="1"/>
</dbReference>
<evidence type="ECO:0000256" key="2">
    <source>
        <dbReference type="ARBA" id="ARBA00022553"/>
    </source>
</evidence>
<dbReference type="AlphaFoldDB" id="A0A8S3PSM4"/>
<dbReference type="SMART" id="SM00219">
    <property type="entry name" value="TyrKc"/>
    <property type="match status" value="1"/>
</dbReference>
<dbReference type="InterPro" id="IPR001245">
    <property type="entry name" value="Ser-Thr/Tyr_kinase_cat_dom"/>
</dbReference>
<protein>
    <recommendedName>
        <fullName evidence="1">non-specific protein-tyrosine kinase</fullName>
        <ecNumber evidence="1">2.7.10.2</ecNumber>
    </recommendedName>
</protein>
<keyword evidence="5" id="KW-0418">Kinase</keyword>
<keyword evidence="12" id="KW-0479">Metal-binding</keyword>
<sequence length="322" mass="36036">MGNTASTTKGADDFYEFKEWGKPELAIVPGDLLVSLTYSPYEYIVIKKEFEKKAPRGGENKWDIPREEFSMDQIIGAGNFGKVYKGKMNGKVIAIKISKGGQMSTKEFLAEAEIMKKCQHENLVELLGICTDQKQIFIISEFMSNGSLLDYMKTKKSLQLDAMIGIAAQIANGMAFLESKRIVHRDLAARNVLIGKDKIAKVADFGLARLLPSDQNVYTSRGSGFPIKWTAPEGFRGEFTTKSDVWSFGIVVIEIMNKGREPYPGIANGEILQKLESGYRQPKPENCPQELYDAVISCWQENPTRRPSFASLYATLRSMQIV</sequence>
<accession>A0A8S3PSM4</accession>
<dbReference type="PROSITE" id="PS00109">
    <property type="entry name" value="PROTEIN_KINASE_TYR"/>
    <property type="match status" value="1"/>
</dbReference>
<proteinExistence type="predicted"/>
<evidence type="ECO:0000256" key="9">
    <source>
        <dbReference type="ARBA" id="ARBA00051245"/>
    </source>
</evidence>
<organism evidence="15 16">
    <name type="scientific">Mytilus edulis</name>
    <name type="common">Blue mussel</name>
    <dbReference type="NCBI Taxonomy" id="6550"/>
    <lineage>
        <taxon>Eukaryota</taxon>
        <taxon>Metazoa</taxon>
        <taxon>Spiralia</taxon>
        <taxon>Lophotrochozoa</taxon>
        <taxon>Mollusca</taxon>
        <taxon>Bivalvia</taxon>
        <taxon>Autobranchia</taxon>
        <taxon>Pteriomorphia</taxon>
        <taxon>Mytilida</taxon>
        <taxon>Mytiloidea</taxon>
        <taxon>Mytilidae</taxon>
        <taxon>Mytilinae</taxon>
        <taxon>Mytilus</taxon>
    </lineage>
</organism>
<evidence type="ECO:0000256" key="12">
    <source>
        <dbReference type="PIRSR" id="PIRSR000615-3"/>
    </source>
</evidence>
<evidence type="ECO:0000256" key="5">
    <source>
        <dbReference type="ARBA" id="ARBA00022777"/>
    </source>
</evidence>
<evidence type="ECO:0000256" key="13">
    <source>
        <dbReference type="PROSITE-ProRule" id="PRU10141"/>
    </source>
</evidence>
<evidence type="ECO:0000256" key="4">
    <source>
        <dbReference type="ARBA" id="ARBA00022741"/>
    </source>
</evidence>
<dbReference type="Gene3D" id="1.10.510.10">
    <property type="entry name" value="Transferase(Phosphotransferase) domain 1"/>
    <property type="match status" value="1"/>
</dbReference>
<dbReference type="InterPro" id="IPR011009">
    <property type="entry name" value="Kinase-like_dom_sf"/>
</dbReference>
<dbReference type="OrthoDB" id="4062651at2759"/>
<evidence type="ECO:0000259" key="14">
    <source>
        <dbReference type="PROSITE" id="PS50011"/>
    </source>
</evidence>
<dbReference type="EMBL" id="CAJPWZ010000144">
    <property type="protein sequence ID" value="CAG2186770.1"/>
    <property type="molecule type" value="Genomic_DNA"/>
</dbReference>
<dbReference type="PROSITE" id="PS00107">
    <property type="entry name" value="PROTEIN_KINASE_ATP"/>
    <property type="match status" value="1"/>
</dbReference>
<evidence type="ECO:0000313" key="15">
    <source>
        <dbReference type="EMBL" id="CAG2186770.1"/>
    </source>
</evidence>
<dbReference type="PRINTS" id="PR00109">
    <property type="entry name" value="TYRKINASE"/>
</dbReference>
<comment type="caution">
    <text evidence="15">The sequence shown here is derived from an EMBL/GenBank/DDBJ whole genome shotgun (WGS) entry which is preliminary data.</text>
</comment>
<keyword evidence="16" id="KW-1185">Reference proteome</keyword>
<keyword evidence="3 15" id="KW-0808">Transferase</keyword>
<dbReference type="InterPro" id="IPR017441">
    <property type="entry name" value="Protein_kinase_ATP_BS"/>
</dbReference>
<dbReference type="GO" id="GO:0005524">
    <property type="term" value="F:ATP binding"/>
    <property type="evidence" value="ECO:0007669"/>
    <property type="project" value="UniProtKB-UniRule"/>
</dbReference>
<dbReference type="InterPro" id="IPR008266">
    <property type="entry name" value="Tyr_kinase_AS"/>
</dbReference>
<dbReference type="InterPro" id="IPR020635">
    <property type="entry name" value="Tyr_kinase_cat_dom"/>
</dbReference>
<dbReference type="GO" id="GO:0046872">
    <property type="term" value="F:metal ion binding"/>
    <property type="evidence" value="ECO:0007669"/>
    <property type="project" value="UniProtKB-KW"/>
</dbReference>
<comment type="catalytic activity">
    <reaction evidence="9">
        <text>L-tyrosyl-[protein] + ATP = O-phospho-L-tyrosyl-[protein] + ADP + H(+)</text>
        <dbReference type="Rhea" id="RHEA:10596"/>
        <dbReference type="Rhea" id="RHEA-COMP:10136"/>
        <dbReference type="Rhea" id="RHEA-COMP:20101"/>
        <dbReference type="ChEBI" id="CHEBI:15378"/>
        <dbReference type="ChEBI" id="CHEBI:30616"/>
        <dbReference type="ChEBI" id="CHEBI:46858"/>
        <dbReference type="ChEBI" id="CHEBI:61978"/>
        <dbReference type="ChEBI" id="CHEBI:456216"/>
        <dbReference type="EC" id="2.7.10.2"/>
    </reaction>
</comment>
<evidence type="ECO:0000256" key="8">
    <source>
        <dbReference type="ARBA" id="ARBA00023137"/>
    </source>
</evidence>
<keyword evidence="6 11" id="KW-0067">ATP-binding</keyword>
<dbReference type="SUPFAM" id="SSF56112">
    <property type="entry name" value="Protein kinase-like (PK-like)"/>
    <property type="match status" value="1"/>
</dbReference>
<dbReference type="PANTHER" id="PTHR24418">
    <property type="entry name" value="TYROSINE-PROTEIN KINASE"/>
    <property type="match status" value="1"/>
</dbReference>
<evidence type="ECO:0000256" key="1">
    <source>
        <dbReference type="ARBA" id="ARBA00011903"/>
    </source>
</evidence>
<feature type="binding site" evidence="12">
    <location>
        <position position="204"/>
    </location>
    <ligand>
        <name>Mg(2+)</name>
        <dbReference type="ChEBI" id="CHEBI:18420"/>
    </ligand>
</feature>
<keyword evidence="8" id="KW-0829">Tyrosine-protein kinase</keyword>
<dbReference type="FunFam" id="1.10.510.10:FF:000554">
    <property type="entry name" value="Predicted protein"/>
    <property type="match status" value="1"/>
</dbReference>
<keyword evidence="12" id="KW-0460">Magnesium</keyword>
<feature type="binding site" evidence="12">
    <location>
        <position position="191"/>
    </location>
    <ligand>
        <name>Mg(2+)</name>
        <dbReference type="ChEBI" id="CHEBI:18420"/>
    </ligand>
</feature>
<name>A0A8S3PSM4_MYTED</name>
<dbReference type="Pfam" id="PF07714">
    <property type="entry name" value="PK_Tyr_Ser-Thr"/>
    <property type="match status" value="1"/>
</dbReference>
<keyword evidence="2" id="KW-0597">Phosphoprotein</keyword>
<keyword evidence="4 11" id="KW-0547">Nucleotide-binding</keyword>
<dbReference type="PROSITE" id="PS50011">
    <property type="entry name" value="PROTEIN_KINASE_DOM"/>
    <property type="match status" value="1"/>
</dbReference>
<reference evidence="15" key="1">
    <citation type="submission" date="2021-03" db="EMBL/GenBank/DDBJ databases">
        <authorList>
            <person name="Bekaert M."/>
        </authorList>
    </citation>
    <scope>NUCLEOTIDE SEQUENCE</scope>
</reference>
<evidence type="ECO:0000256" key="10">
    <source>
        <dbReference type="PIRSR" id="PIRSR000615-1"/>
    </source>
</evidence>
<feature type="binding site" evidence="13">
    <location>
        <position position="96"/>
    </location>
    <ligand>
        <name>ATP</name>
        <dbReference type="ChEBI" id="CHEBI:30616"/>
    </ligand>
</feature>